<sequence length="486" mass="51794">MSFTNFLLFASLTVYTGAARPPVPPRLLPAVSPRAPPGTQNVHPRVVPDAPNAAAAAPGRTVTIEVPVAAHTPPSQAVIDARAAGVQSPSVLNIPWDTRCSAFIPFTNVGTGSGKWPDESGPRVYLDVDGVDVYRTPAGVIVDTGSTGFAIGKDTWISTFHKSWSDVDTAPANRAWKYLSSSDLLYTGYWVTVNITFKDLDWKPVIRAEVPVLVYDSKVTCTAANYPTDNGVCVGGGTAVPGNSLVGAYMGVGYGRRGDGMMECTPDVNPLFNVRGWWTVVAAGSTHIPTARCNYRNGNIPTYPSFEYIHVQHISRPMGMANDGGGILGYIVTKTGIIWGLTGSNTAPFLFHRLEQFSTLPMDWAMPPVCLAINTNTCRAGQLLPDTGVTTAYVSSPDIPAGNPAPAPPNGALSSITVDMPDGGHGMGRVVYGYVSGGVAGSVLPPRYEVRRTGSRVYMNVGSHFFNRFETAVDAEMGYYGINDLR</sequence>
<organism evidence="3 4">
    <name type="scientific">Drechslerella dactyloides</name>
    <name type="common">Nematode-trapping fungus</name>
    <name type="synonym">Arthrobotrys dactyloides</name>
    <dbReference type="NCBI Taxonomy" id="74499"/>
    <lineage>
        <taxon>Eukaryota</taxon>
        <taxon>Fungi</taxon>
        <taxon>Dikarya</taxon>
        <taxon>Ascomycota</taxon>
        <taxon>Pezizomycotina</taxon>
        <taxon>Orbiliomycetes</taxon>
        <taxon>Orbiliales</taxon>
        <taxon>Orbiliaceae</taxon>
        <taxon>Drechslerella</taxon>
    </lineage>
</organism>
<protein>
    <submittedName>
        <fullName evidence="3">Uncharacterized protein</fullName>
    </submittedName>
</protein>
<evidence type="ECO:0000313" key="4">
    <source>
        <dbReference type="Proteomes" id="UP001221413"/>
    </source>
</evidence>
<dbReference type="AlphaFoldDB" id="A0AAD6ISC7"/>
<gene>
    <name evidence="3" type="ORF">Dda_7296</name>
</gene>
<reference evidence="3" key="1">
    <citation type="submission" date="2023-01" db="EMBL/GenBank/DDBJ databases">
        <title>The chitinases involved in constricting ring structure development in the nematode-trapping fungus Drechslerella dactyloides.</title>
        <authorList>
            <person name="Wang R."/>
            <person name="Zhang L."/>
            <person name="Tang P."/>
            <person name="Li S."/>
            <person name="Liang L."/>
        </authorList>
    </citation>
    <scope>NUCLEOTIDE SEQUENCE</scope>
    <source>
        <strain evidence="3">YMF1.00031</strain>
    </source>
</reference>
<name>A0AAD6ISC7_DREDA</name>
<evidence type="ECO:0000256" key="2">
    <source>
        <dbReference type="SAM" id="SignalP"/>
    </source>
</evidence>
<feature type="signal peptide" evidence="2">
    <location>
        <begin position="1"/>
        <end position="18"/>
    </location>
</feature>
<keyword evidence="2" id="KW-0732">Signal</keyword>
<dbReference type="Proteomes" id="UP001221413">
    <property type="component" value="Unassembled WGS sequence"/>
</dbReference>
<evidence type="ECO:0000313" key="3">
    <source>
        <dbReference type="EMBL" id="KAJ6257511.1"/>
    </source>
</evidence>
<proteinExistence type="predicted"/>
<comment type="caution">
    <text evidence="3">The sequence shown here is derived from an EMBL/GenBank/DDBJ whole genome shotgun (WGS) entry which is preliminary data.</text>
</comment>
<feature type="chain" id="PRO_5042176667" evidence="2">
    <location>
        <begin position="19"/>
        <end position="486"/>
    </location>
</feature>
<keyword evidence="4" id="KW-1185">Reference proteome</keyword>
<accession>A0AAD6ISC7</accession>
<dbReference type="EMBL" id="JAQGDS010000010">
    <property type="protein sequence ID" value="KAJ6257511.1"/>
    <property type="molecule type" value="Genomic_DNA"/>
</dbReference>
<evidence type="ECO:0000256" key="1">
    <source>
        <dbReference type="SAM" id="MobiDB-lite"/>
    </source>
</evidence>
<feature type="region of interest" description="Disordered" evidence="1">
    <location>
        <begin position="30"/>
        <end position="52"/>
    </location>
</feature>